<protein>
    <submittedName>
        <fullName evidence="4">YkwD family protein</fullName>
    </submittedName>
</protein>
<comment type="caution">
    <text evidence="4">The sequence shown here is derived from an EMBL/GenBank/DDBJ whole genome shotgun (WGS) entry which is preliminary data.</text>
</comment>
<feature type="signal peptide" evidence="2">
    <location>
        <begin position="1"/>
        <end position="24"/>
    </location>
</feature>
<dbReference type="Proteomes" id="UP001296943">
    <property type="component" value="Unassembled WGS sequence"/>
</dbReference>
<evidence type="ECO:0000313" key="5">
    <source>
        <dbReference type="Proteomes" id="UP001296943"/>
    </source>
</evidence>
<dbReference type="SUPFAM" id="SSF55797">
    <property type="entry name" value="PR-1-like"/>
    <property type="match status" value="1"/>
</dbReference>
<dbReference type="InterPro" id="IPR014258">
    <property type="entry name" value="CAP_domain_YkwD-like"/>
</dbReference>
<reference evidence="4 5" key="1">
    <citation type="submission" date="2021-01" db="EMBL/GenBank/DDBJ databases">
        <title>Genomic Encyclopedia of Type Strains, Phase IV (KMG-IV): sequencing the most valuable type-strain genomes for metagenomic binning, comparative biology and taxonomic classification.</title>
        <authorList>
            <person name="Goeker M."/>
        </authorList>
    </citation>
    <scope>NUCLEOTIDE SEQUENCE [LARGE SCALE GENOMIC DNA]</scope>
    <source>
        <strain evidence="4 5">DSM 23711</strain>
    </source>
</reference>
<dbReference type="InterPro" id="IPR014044">
    <property type="entry name" value="CAP_dom"/>
</dbReference>
<proteinExistence type="predicted"/>
<evidence type="ECO:0000259" key="3">
    <source>
        <dbReference type="Pfam" id="PF00188"/>
    </source>
</evidence>
<dbReference type="Pfam" id="PF00188">
    <property type="entry name" value="CAP"/>
    <property type="match status" value="1"/>
</dbReference>
<evidence type="ECO:0000313" key="4">
    <source>
        <dbReference type="EMBL" id="MBM7570027.1"/>
    </source>
</evidence>
<sequence length="276" mass="31289">MFKKLGIVTALSTALLFGSGFSSASDSFQQVQSQGKVYKVYYSINWKSQFISEDKVNDHQSNSVNKVQLSWDDVIERFQQLKQKDNPAENEAPIEEDDPVKNEPVEVEIPDDNQEPTNDAEQPAETPVIEDPTNEEVVEEQEQKKDQAQTELNQFEQQVVDLTNEERAEQGLPTLKVDTELSKVAREKSKDMAVNRYFSHNSPTYGSPFDMLSQFGVDYRTAGENIARGQRTPEEVVNAWMNSPGHRANILNANFTHIGVGYVEDGNYWTQMFIGK</sequence>
<dbReference type="EMBL" id="JAFBDR010000002">
    <property type="protein sequence ID" value="MBM7570027.1"/>
    <property type="molecule type" value="Genomic_DNA"/>
</dbReference>
<dbReference type="PANTHER" id="PTHR31157">
    <property type="entry name" value="SCP DOMAIN-CONTAINING PROTEIN"/>
    <property type="match status" value="1"/>
</dbReference>
<dbReference type="NCBIfam" id="TIGR02909">
    <property type="entry name" value="spore_YkwD"/>
    <property type="match status" value="1"/>
</dbReference>
<feature type="domain" description="SCP" evidence="3">
    <location>
        <begin position="160"/>
        <end position="273"/>
    </location>
</feature>
<keyword evidence="2" id="KW-0732">Signal</keyword>
<feature type="compositionally biased region" description="Acidic residues" evidence="1">
    <location>
        <begin position="105"/>
        <end position="114"/>
    </location>
</feature>
<feature type="region of interest" description="Disordered" evidence="1">
    <location>
        <begin position="82"/>
        <end position="148"/>
    </location>
</feature>
<evidence type="ECO:0000256" key="2">
    <source>
        <dbReference type="SAM" id="SignalP"/>
    </source>
</evidence>
<dbReference type="Gene3D" id="3.40.33.10">
    <property type="entry name" value="CAP"/>
    <property type="match status" value="1"/>
</dbReference>
<name>A0ABS2MVZ7_9BACI</name>
<dbReference type="RefSeq" id="WP_204497467.1">
    <property type="nucleotide sequence ID" value="NZ_JAFBDR010000002.1"/>
</dbReference>
<organism evidence="4 5">
    <name type="scientific">Aquibacillus albus</name>
    <dbReference type="NCBI Taxonomy" id="1168171"/>
    <lineage>
        <taxon>Bacteria</taxon>
        <taxon>Bacillati</taxon>
        <taxon>Bacillota</taxon>
        <taxon>Bacilli</taxon>
        <taxon>Bacillales</taxon>
        <taxon>Bacillaceae</taxon>
        <taxon>Aquibacillus</taxon>
    </lineage>
</organism>
<gene>
    <name evidence="4" type="ORF">JOC48_000505</name>
</gene>
<evidence type="ECO:0000256" key="1">
    <source>
        <dbReference type="SAM" id="MobiDB-lite"/>
    </source>
</evidence>
<accession>A0ABS2MVZ7</accession>
<dbReference type="PANTHER" id="PTHR31157:SF1">
    <property type="entry name" value="SCP DOMAIN-CONTAINING PROTEIN"/>
    <property type="match status" value="1"/>
</dbReference>
<feature type="chain" id="PRO_5045087942" evidence="2">
    <location>
        <begin position="25"/>
        <end position="276"/>
    </location>
</feature>
<keyword evidence="5" id="KW-1185">Reference proteome</keyword>
<dbReference type="InterPro" id="IPR035940">
    <property type="entry name" value="CAP_sf"/>
</dbReference>
<dbReference type="CDD" id="cd05379">
    <property type="entry name" value="CAP_bacterial"/>
    <property type="match status" value="1"/>
</dbReference>